<evidence type="ECO:0000256" key="2">
    <source>
        <dbReference type="ARBA" id="ARBA00007362"/>
    </source>
</evidence>
<dbReference type="PANTHER" id="PTHR32322">
    <property type="entry name" value="INNER MEMBRANE TRANSPORTER"/>
    <property type="match status" value="1"/>
</dbReference>
<evidence type="ECO:0000256" key="4">
    <source>
        <dbReference type="ARBA" id="ARBA00022989"/>
    </source>
</evidence>
<evidence type="ECO:0000313" key="8">
    <source>
        <dbReference type="EMBL" id="MCX2981144.1"/>
    </source>
</evidence>
<comment type="caution">
    <text evidence="8">The sequence shown here is derived from an EMBL/GenBank/DDBJ whole genome shotgun (WGS) entry which is preliminary data.</text>
</comment>
<evidence type="ECO:0000256" key="6">
    <source>
        <dbReference type="SAM" id="Phobius"/>
    </source>
</evidence>
<evidence type="ECO:0000256" key="5">
    <source>
        <dbReference type="ARBA" id="ARBA00023136"/>
    </source>
</evidence>
<comment type="subcellular location">
    <subcellularLocation>
        <location evidence="1">Membrane</location>
        <topology evidence="1">Multi-pass membrane protein</topology>
    </subcellularLocation>
</comment>
<evidence type="ECO:0000259" key="7">
    <source>
        <dbReference type="Pfam" id="PF00892"/>
    </source>
</evidence>
<keyword evidence="3 6" id="KW-0812">Transmembrane</keyword>
<gene>
    <name evidence="8" type="ORF">EYC98_09735</name>
</gene>
<feature type="transmembrane region" description="Helical" evidence="6">
    <location>
        <begin position="185"/>
        <end position="209"/>
    </location>
</feature>
<accession>A0ABT3TFW5</accession>
<dbReference type="InterPro" id="IPR050638">
    <property type="entry name" value="AA-Vitamin_Transporters"/>
</dbReference>
<feature type="transmembrane region" description="Helical" evidence="6">
    <location>
        <begin position="110"/>
        <end position="143"/>
    </location>
</feature>
<dbReference type="RefSeq" id="WP_279245155.1">
    <property type="nucleotide sequence ID" value="NZ_SHNN01000002.1"/>
</dbReference>
<dbReference type="InterPro" id="IPR000620">
    <property type="entry name" value="EamA_dom"/>
</dbReference>
<feature type="transmembrane region" description="Helical" evidence="6">
    <location>
        <begin position="71"/>
        <end position="90"/>
    </location>
</feature>
<feature type="transmembrane region" description="Helical" evidence="6">
    <location>
        <begin position="279"/>
        <end position="295"/>
    </location>
</feature>
<evidence type="ECO:0000313" key="9">
    <source>
        <dbReference type="Proteomes" id="UP001143362"/>
    </source>
</evidence>
<feature type="domain" description="EamA" evidence="7">
    <location>
        <begin position="4"/>
        <end position="143"/>
    </location>
</feature>
<feature type="transmembrane region" description="Helical" evidence="6">
    <location>
        <begin position="29"/>
        <end position="50"/>
    </location>
</feature>
<dbReference type="SUPFAM" id="SSF103481">
    <property type="entry name" value="Multidrug resistance efflux transporter EmrE"/>
    <property type="match status" value="2"/>
</dbReference>
<feature type="transmembrane region" description="Helical" evidence="6">
    <location>
        <begin position="253"/>
        <end position="270"/>
    </location>
</feature>
<dbReference type="Proteomes" id="UP001143362">
    <property type="component" value="Unassembled WGS sequence"/>
</dbReference>
<evidence type="ECO:0000256" key="3">
    <source>
        <dbReference type="ARBA" id="ARBA00022692"/>
    </source>
</evidence>
<dbReference type="Pfam" id="PF00892">
    <property type="entry name" value="EamA"/>
    <property type="match status" value="2"/>
</dbReference>
<dbReference type="PANTHER" id="PTHR32322:SF2">
    <property type="entry name" value="EAMA DOMAIN-CONTAINING PROTEIN"/>
    <property type="match status" value="1"/>
</dbReference>
<feature type="transmembrane region" description="Helical" evidence="6">
    <location>
        <begin position="221"/>
        <end position="241"/>
    </location>
</feature>
<sequence>MEAWIWFTLLAATMQAVRTAAQKTLAAHISPMTATLVRYLFGLPFVLAYLRLVGPADTAAAVSQLSENSTFIIYATLGSVAQILATVWLIKALGYRNFAVGTSFAKTEALQTAVFGAVFFAASLSPFGWIAVMLGVAGTLVVSLPQPGKPAELPCAAYGILAGTGFAVTSLWLREASLSLPYSFVQNAALTLAAMVSLQTVICLLYTLIRQPDELLQLRHRLPIAIFIGAASAMGSVGWYTAMTYNNPALVKSLGQVEFLLTLAISVFVFKERITARELLGMLTIIASVVIVLLLA</sequence>
<dbReference type="Gene3D" id="1.10.3730.20">
    <property type="match status" value="1"/>
</dbReference>
<keyword evidence="4 6" id="KW-1133">Transmembrane helix</keyword>
<comment type="similarity">
    <text evidence="2">Belongs to the EamA transporter family.</text>
</comment>
<keyword evidence="5 6" id="KW-0472">Membrane</keyword>
<dbReference type="InterPro" id="IPR037185">
    <property type="entry name" value="EmrE-like"/>
</dbReference>
<keyword evidence="9" id="KW-1185">Reference proteome</keyword>
<proteinExistence type="inferred from homology"/>
<organism evidence="8 9">
    <name type="scientific">Candidatus Litorirhabdus singularis</name>
    <dbReference type="NCBI Taxonomy" id="2518993"/>
    <lineage>
        <taxon>Bacteria</taxon>
        <taxon>Pseudomonadati</taxon>
        <taxon>Pseudomonadota</taxon>
        <taxon>Gammaproteobacteria</taxon>
        <taxon>Cellvibrionales</taxon>
        <taxon>Halieaceae</taxon>
        <taxon>Candidatus Litorirhabdus</taxon>
    </lineage>
</organism>
<protein>
    <submittedName>
        <fullName evidence="8">DMT family transporter</fullName>
    </submittedName>
</protein>
<feature type="domain" description="EamA" evidence="7">
    <location>
        <begin position="157"/>
        <end position="293"/>
    </location>
</feature>
<dbReference type="EMBL" id="SHNN01000002">
    <property type="protein sequence ID" value="MCX2981144.1"/>
    <property type="molecule type" value="Genomic_DNA"/>
</dbReference>
<reference evidence="8" key="1">
    <citation type="submission" date="2019-02" db="EMBL/GenBank/DDBJ databases">
        <authorList>
            <person name="Li S.-H."/>
        </authorList>
    </citation>
    <scope>NUCLEOTIDE SEQUENCE</scope>
    <source>
        <strain evidence="8">IMCC14734</strain>
    </source>
</reference>
<name>A0ABT3TFW5_9GAMM</name>
<evidence type="ECO:0000256" key="1">
    <source>
        <dbReference type="ARBA" id="ARBA00004141"/>
    </source>
</evidence>